<gene>
    <name evidence="1" type="ORF">M513_13327</name>
    <name evidence="2" type="ORF">M514_13327</name>
</gene>
<dbReference type="AlphaFoldDB" id="A0A085MUR4"/>
<dbReference type="EMBL" id="KL367641">
    <property type="protein sequence ID" value="KFD60960.1"/>
    <property type="molecule type" value="Genomic_DNA"/>
</dbReference>
<name>A0A085MUR4_9BILA</name>
<dbReference type="EMBL" id="KL363425">
    <property type="protein sequence ID" value="KFD45802.1"/>
    <property type="molecule type" value="Genomic_DNA"/>
</dbReference>
<sequence>MKELYQKLGTPEGEPLVYKLAKARSRAAKDIDHYCQIKDVNGTALRKPKEILDGWKSHFSSIATKEFKHPSVPNGIQVAGPVNDISTEEVKLALTKMKNGKATGADDLPSEF</sequence>
<evidence type="ECO:0000313" key="1">
    <source>
        <dbReference type="EMBL" id="KFD45802.1"/>
    </source>
</evidence>
<accession>A0A085MUR4</accession>
<keyword evidence="3" id="KW-1185">Reference proteome</keyword>
<reference evidence="2 3" key="1">
    <citation type="journal article" date="2014" name="Nat. Genet.">
        <title>Genome and transcriptome of the porcine whipworm Trichuris suis.</title>
        <authorList>
            <person name="Jex A.R."/>
            <person name="Nejsum P."/>
            <person name="Schwarz E.M."/>
            <person name="Hu L."/>
            <person name="Young N.D."/>
            <person name="Hall R.S."/>
            <person name="Korhonen P.K."/>
            <person name="Liao S."/>
            <person name="Thamsborg S."/>
            <person name="Xia J."/>
            <person name="Xu P."/>
            <person name="Wang S."/>
            <person name="Scheerlinck J.P."/>
            <person name="Hofmann A."/>
            <person name="Sternberg P.W."/>
            <person name="Wang J."/>
            <person name="Gasser R.B."/>
        </authorList>
    </citation>
    <scope>NUCLEOTIDE SEQUENCE [LARGE SCALE GENOMIC DNA]</scope>
    <source>
        <strain evidence="2">DCEP-RM93F</strain>
        <strain evidence="1">DCEP-RM93M</strain>
    </source>
</reference>
<proteinExistence type="predicted"/>
<evidence type="ECO:0000313" key="2">
    <source>
        <dbReference type="EMBL" id="KFD60960.1"/>
    </source>
</evidence>
<protein>
    <submittedName>
        <fullName evidence="2">Uncharacterized protein</fullName>
    </submittedName>
</protein>
<organism evidence="2">
    <name type="scientific">Trichuris suis</name>
    <name type="common">pig whipworm</name>
    <dbReference type="NCBI Taxonomy" id="68888"/>
    <lineage>
        <taxon>Eukaryota</taxon>
        <taxon>Metazoa</taxon>
        <taxon>Ecdysozoa</taxon>
        <taxon>Nematoda</taxon>
        <taxon>Enoplea</taxon>
        <taxon>Dorylaimia</taxon>
        <taxon>Trichinellida</taxon>
        <taxon>Trichuridae</taxon>
        <taxon>Trichuris</taxon>
    </lineage>
</organism>
<dbReference type="Proteomes" id="UP000030764">
    <property type="component" value="Unassembled WGS sequence"/>
</dbReference>
<dbReference type="Proteomes" id="UP000030758">
    <property type="component" value="Unassembled WGS sequence"/>
</dbReference>
<evidence type="ECO:0000313" key="3">
    <source>
        <dbReference type="Proteomes" id="UP000030764"/>
    </source>
</evidence>